<protein>
    <submittedName>
        <fullName evidence="1">Tail component</fullName>
    </submittedName>
</protein>
<name>A0A8S5M7G5_9CAUD</name>
<reference evidence="1" key="1">
    <citation type="journal article" date="2021" name="Proc. Natl. Acad. Sci. U.S.A.">
        <title>A Catalog of Tens of Thousands of Viruses from Human Metagenomes Reveals Hidden Associations with Chronic Diseases.</title>
        <authorList>
            <person name="Tisza M.J."/>
            <person name="Buck C.B."/>
        </authorList>
    </citation>
    <scope>NUCLEOTIDE SEQUENCE</scope>
    <source>
        <strain evidence="1">CtMvU7</strain>
    </source>
</reference>
<dbReference type="EMBL" id="BK014840">
    <property type="protein sequence ID" value="DAD78245.1"/>
    <property type="molecule type" value="Genomic_DNA"/>
</dbReference>
<accession>A0A8S5M7G5</accession>
<organism evidence="1">
    <name type="scientific">Myoviridae sp. ctMvU7</name>
    <dbReference type="NCBI Taxonomy" id="2826642"/>
    <lineage>
        <taxon>Viruses</taxon>
        <taxon>Duplodnaviria</taxon>
        <taxon>Heunggongvirae</taxon>
        <taxon>Uroviricota</taxon>
        <taxon>Caudoviricetes</taxon>
    </lineage>
</organism>
<dbReference type="Pfam" id="PF04883">
    <property type="entry name" value="HK97-gp10_like"/>
    <property type="match status" value="1"/>
</dbReference>
<dbReference type="InterPro" id="IPR010064">
    <property type="entry name" value="HK97-gp10_tail"/>
</dbReference>
<proteinExistence type="predicted"/>
<evidence type="ECO:0000313" key="1">
    <source>
        <dbReference type="EMBL" id="DAD78245.1"/>
    </source>
</evidence>
<sequence length="170" mass="19061">MSSSNYRRNKAFIDQFRKELKAEMDDLSEVDVKVLNQAVNEGIRWLKERTPTGIHPNPVTFKVKSGPKAGKVVSFKTKDTIVGGLLKKSWRSAPASKSASGVKKVLVNTAEYASYWNYGHRIVLCKGGPTKGFVKGTYLLEKGVSYIDRRLVALFEAEVQRIRKEHESGD</sequence>